<dbReference type="PANTHER" id="PTHR24220">
    <property type="entry name" value="IMPORT ATP-BINDING PROTEIN"/>
    <property type="match status" value="1"/>
</dbReference>
<dbReference type="GO" id="GO:0005886">
    <property type="term" value="C:plasma membrane"/>
    <property type="evidence" value="ECO:0007669"/>
    <property type="project" value="TreeGrafter"/>
</dbReference>
<dbReference type="GO" id="GO:0005524">
    <property type="term" value="F:ATP binding"/>
    <property type="evidence" value="ECO:0007669"/>
    <property type="project" value="UniProtKB-KW"/>
</dbReference>
<keyword evidence="2 4" id="KW-0067">ATP-binding</keyword>
<accession>A0A8I0KR89</accession>
<comment type="caution">
    <text evidence="4">The sequence shown here is derived from an EMBL/GenBank/DDBJ whole genome shotgun (WGS) entry which is preliminary data.</text>
</comment>
<dbReference type="GO" id="GO:0022857">
    <property type="term" value="F:transmembrane transporter activity"/>
    <property type="evidence" value="ECO:0007669"/>
    <property type="project" value="TreeGrafter"/>
</dbReference>
<dbReference type="InterPro" id="IPR003439">
    <property type="entry name" value="ABC_transporter-like_ATP-bd"/>
</dbReference>
<protein>
    <submittedName>
        <fullName evidence="4">ATP-binding cassette domain-containing protein</fullName>
    </submittedName>
</protein>
<dbReference type="SUPFAM" id="SSF52540">
    <property type="entry name" value="P-loop containing nucleoside triphosphate hydrolases"/>
    <property type="match status" value="1"/>
</dbReference>
<evidence type="ECO:0000256" key="2">
    <source>
        <dbReference type="ARBA" id="ARBA00022840"/>
    </source>
</evidence>
<dbReference type="InterPro" id="IPR027417">
    <property type="entry name" value="P-loop_NTPase"/>
</dbReference>
<organism evidence="4 5">
    <name type="scientific">Nanchangia anserum</name>
    <dbReference type="NCBI Taxonomy" id="2692125"/>
    <lineage>
        <taxon>Bacteria</taxon>
        <taxon>Bacillati</taxon>
        <taxon>Actinomycetota</taxon>
        <taxon>Actinomycetes</taxon>
        <taxon>Actinomycetales</taxon>
        <taxon>Actinomycetaceae</taxon>
        <taxon>Nanchangia</taxon>
    </lineage>
</organism>
<dbReference type="PROSITE" id="PS00211">
    <property type="entry name" value="ABC_TRANSPORTER_1"/>
    <property type="match status" value="1"/>
</dbReference>
<dbReference type="Proteomes" id="UP000627538">
    <property type="component" value="Unassembled WGS sequence"/>
</dbReference>
<keyword evidence="1" id="KW-0547">Nucleotide-binding</keyword>
<gene>
    <name evidence="4" type="ORF">H8R10_02995</name>
</gene>
<proteinExistence type="predicted"/>
<reference evidence="4 5" key="1">
    <citation type="submission" date="2020-08" db="EMBL/GenBank/DDBJ databases">
        <title>Winkia gen. nov., sp. nov., isolated from faeces of the Anser albifrons in China.</title>
        <authorList>
            <person name="Liu Q."/>
        </authorList>
    </citation>
    <scope>NUCLEOTIDE SEQUENCE [LARGE SCALE GENOMIC DNA]</scope>
    <source>
        <strain evidence="4 5">C62</strain>
    </source>
</reference>
<dbReference type="GO" id="GO:0016887">
    <property type="term" value="F:ATP hydrolysis activity"/>
    <property type="evidence" value="ECO:0007669"/>
    <property type="project" value="InterPro"/>
</dbReference>
<dbReference type="Gene3D" id="3.40.50.300">
    <property type="entry name" value="P-loop containing nucleotide triphosphate hydrolases"/>
    <property type="match status" value="1"/>
</dbReference>
<evidence type="ECO:0000313" key="4">
    <source>
        <dbReference type="EMBL" id="MBD3689197.1"/>
    </source>
</evidence>
<dbReference type="SMART" id="SM00382">
    <property type="entry name" value="AAA"/>
    <property type="match status" value="1"/>
</dbReference>
<name>A0A8I0KR89_9ACTO</name>
<feature type="domain" description="ABC transporter" evidence="3">
    <location>
        <begin position="3"/>
        <end position="212"/>
    </location>
</feature>
<dbReference type="InterPro" id="IPR003593">
    <property type="entry name" value="AAA+_ATPase"/>
</dbReference>
<evidence type="ECO:0000259" key="3">
    <source>
        <dbReference type="PROSITE" id="PS50893"/>
    </source>
</evidence>
<dbReference type="EMBL" id="JACRUO010000001">
    <property type="protein sequence ID" value="MBD3689197.1"/>
    <property type="molecule type" value="Genomic_DNA"/>
</dbReference>
<dbReference type="InterPro" id="IPR015854">
    <property type="entry name" value="ABC_transpr_LolD-like"/>
</dbReference>
<dbReference type="AlphaFoldDB" id="A0A8I0KR89"/>
<keyword evidence="5" id="KW-1185">Reference proteome</keyword>
<evidence type="ECO:0000256" key="1">
    <source>
        <dbReference type="ARBA" id="ARBA00022741"/>
    </source>
</evidence>
<evidence type="ECO:0000313" key="5">
    <source>
        <dbReference type="Proteomes" id="UP000627538"/>
    </source>
</evidence>
<dbReference type="InterPro" id="IPR017871">
    <property type="entry name" value="ABC_transporter-like_CS"/>
</dbReference>
<dbReference type="Pfam" id="PF00005">
    <property type="entry name" value="ABC_tran"/>
    <property type="match status" value="1"/>
</dbReference>
<dbReference type="PROSITE" id="PS50893">
    <property type="entry name" value="ABC_TRANSPORTER_2"/>
    <property type="match status" value="1"/>
</dbReference>
<sequence>MGLSAENLAVTRAGRHIFTDVSISAEAGDITALVGPSGCGKTTLLSCLGLLLRPDSGTVVVDGVSTQKWSSRRVARWWHEDAAFVYQDSGVIDEKDVGYNVTLASNLWGRTKIDDGALDMLKNVGLADRVREKAAVLSGGEKQRLGIARALYRRASFIFADEPTASLDAANRQSVSDLLRRAADTGACVITATHDDGLAARADRVIALAPAS</sequence>
<dbReference type="RefSeq" id="WP_191071264.1">
    <property type="nucleotide sequence ID" value="NZ_CP060506.1"/>
</dbReference>